<dbReference type="AlphaFoldDB" id="A0A0F9LR70"/>
<gene>
    <name evidence="1" type="ORF">LCGC14_1550530</name>
</gene>
<sequence>MSGKKEKQRRRKAREADPTITRRRVVQIWNVLEAAVDVKAQDPRFVHGIAKNRSLLRSEAEAIQKAQEPPEAYQEYEKKRIELCKLYAVKDKENQPMTMGDGRRFLIPPEKRAEFDAKVKALQEEPENEKAIEEFREHEKKIEEFLDEEIPKLELHPIALGTLPPGVFSARDLEALGDMIRG</sequence>
<comment type="caution">
    <text evidence="1">The sequence shown here is derived from an EMBL/GenBank/DDBJ whole genome shotgun (WGS) entry which is preliminary data.</text>
</comment>
<protein>
    <submittedName>
        <fullName evidence="1">Uncharacterized protein</fullName>
    </submittedName>
</protein>
<name>A0A0F9LR70_9ZZZZ</name>
<accession>A0A0F9LR70</accession>
<dbReference type="EMBL" id="LAZR01011848">
    <property type="protein sequence ID" value="KKM57642.1"/>
    <property type="molecule type" value="Genomic_DNA"/>
</dbReference>
<evidence type="ECO:0000313" key="1">
    <source>
        <dbReference type="EMBL" id="KKM57642.1"/>
    </source>
</evidence>
<reference evidence="1" key="1">
    <citation type="journal article" date="2015" name="Nature">
        <title>Complex archaea that bridge the gap between prokaryotes and eukaryotes.</title>
        <authorList>
            <person name="Spang A."/>
            <person name="Saw J.H."/>
            <person name="Jorgensen S.L."/>
            <person name="Zaremba-Niedzwiedzka K."/>
            <person name="Martijn J."/>
            <person name="Lind A.E."/>
            <person name="van Eijk R."/>
            <person name="Schleper C."/>
            <person name="Guy L."/>
            <person name="Ettema T.J."/>
        </authorList>
    </citation>
    <scope>NUCLEOTIDE SEQUENCE</scope>
</reference>
<proteinExistence type="predicted"/>
<organism evidence="1">
    <name type="scientific">marine sediment metagenome</name>
    <dbReference type="NCBI Taxonomy" id="412755"/>
    <lineage>
        <taxon>unclassified sequences</taxon>
        <taxon>metagenomes</taxon>
        <taxon>ecological metagenomes</taxon>
    </lineage>
</organism>